<evidence type="ECO:0000313" key="1">
    <source>
        <dbReference type="EMBL" id="SFK47463.1"/>
    </source>
</evidence>
<accession>A0A1I3ZTY0</accession>
<protein>
    <submittedName>
        <fullName evidence="1">Capsular polysaccharide export protein</fullName>
    </submittedName>
</protein>
<dbReference type="Pfam" id="PF05159">
    <property type="entry name" value="Capsule_synth"/>
    <property type="match status" value="1"/>
</dbReference>
<gene>
    <name evidence="1" type="ORF">SAMN04488518_105279</name>
</gene>
<proteinExistence type="predicted"/>
<dbReference type="Proteomes" id="UP000199598">
    <property type="component" value="Unassembled WGS sequence"/>
</dbReference>
<sequence length="432" mass="49136">MTSENKRCILLLQGPLSKYYARTAHHLEELGAKTLKVHFCGSDVHDWEQTETIHFSEPAENWALFLEALIVAHGVTDILLHGDRRYYHKVAIGVAKRLDVTIIATELGYLRPDWMTVEYGGCSALSHFPQNKQELMELDTQQAEDTSAVLYPGSYKQIVLQELGFTLYNAVHARKFPHYHNHRTESRVQVYGGWLKARLQAKTRKQEADVIWDQLQQSGTPYYLFALQLNGDFQIRDHSPFASIYEAIEKVIASFAKNAPEKTLLLFKSHPLEYRFKELSRAIVQASRKHGVEERTQLIHGQTIKALAEPSLGMLTINSSAGIEALEYGVPTCCILPTIYDMEGLTHQGDWETFWHSATPPEPDVYRKFIDALKTTIQVRGSLYNAAGLEAAAKGTAEKILSTSYAEQRLKRVEPPRMEKARKMGVTYDYFM</sequence>
<dbReference type="RefSeq" id="WP_093519603.1">
    <property type="nucleotide sequence ID" value="NZ_FOSK01000005.1"/>
</dbReference>
<dbReference type="EMBL" id="FOSK01000005">
    <property type="protein sequence ID" value="SFK47463.1"/>
    <property type="molecule type" value="Genomic_DNA"/>
</dbReference>
<dbReference type="InterPro" id="IPR007833">
    <property type="entry name" value="Capsule_polysaccharide_synth"/>
</dbReference>
<evidence type="ECO:0000313" key="2">
    <source>
        <dbReference type="Proteomes" id="UP000199598"/>
    </source>
</evidence>
<organism evidence="1 2">
    <name type="scientific">Pseudovibrio ascidiaceicola</name>
    <dbReference type="NCBI Taxonomy" id="285279"/>
    <lineage>
        <taxon>Bacteria</taxon>
        <taxon>Pseudomonadati</taxon>
        <taxon>Pseudomonadota</taxon>
        <taxon>Alphaproteobacteria</taxon>
        <taxon>Hyphomicrobiales</taxon>
        <taxon>Stappiaceae</taxon>
        <taxon>Pseudovibrio</taxon>
    </lineage>
</organism>
<keyword evidence="2" id="KW-1185">Reference proteome</keyword>
<comment type="caution">
    <text evidence="1">The sequence shown here is derived from an EMBL/GenBank/DDBJ whole genome shotgun (WGS) entry which is preliminary data.</text>
</comment>
<name>A0A1I3ZTY0_9HYPH</name>
<reference evidence="1 2" key="1">
    <citation type="submission" date="2016-10" db="EMBL/GenBank/DDBJ databases">
        <authorList>
            <person name="Varghese N."/>
            <person name="Submissions S."/>
        </authorList>
    </citation>
    <scope>NUCLEOTIDE SEQUENCE [LARGE SCALE GENOMIC DNA]</scope>
    <source>
        <strain evidence="1 2">DSM 16392</strain>
    </source>
</reference>
<dbReference type="CDD" id="cd16441">
    <property type="entry name" value="beta_Kdo_transferase_KpsS"/>
    <property type="match status" value="1"/>
</dbReference>